<feature type="transmembrane region" description="Helical" evidence="1">
    <location>
        <begin position="15"/>
        <end position="35"/>
    </location>
</feature>
<dbReference type="RefSeq" id="WP_055704147.1">
    <property type="nucleotide sequence ID" value="NZ_JBPJFI010000001.1"/>
</dbReference>
<evidence type="ECO:0000313" key="3">
    <source>
        <dbReference type="Proteomes" id="UP000318103"/>
    </source>
</evidence>
<name>A0A542UEU2_9ACTN</name>
<evidence type="ECO:0000256" key="1">
    <source>
        <dbReference type="SAM" id="Phobius"/>
    </source>
</evidence>
<feature type="transmembrane region" description="Helical" evidence="1">
    <location>
        <begin position="128"/>
        <end position="147"/>
    </location>
</feature>
<accession>A0A542UEU2</accession>
<keyword evidence="1" id="KW-0472">Membrane</keyword>
<organism evidence="2 3">
    <name type="scientific">Streptomyces puniciscabiei</name>
    <dbReference type="NCBI Taxonomy" id="164348"/>
    <lineage>
        <taxon>Bacteria</taxon>
        <taxon>Bacillati</taxon>
        <taxon>Actinomycetota</taxon>
        <taxon>Actinomycetes</taxon>
        <taxon>Kitasatosporales</taxon>
        <taxon>Streptomycetaceae</taxon>
        <taxon>Streptomyces</taxon>
    </lineage>
</organism>
<dbReference type="EMBL" id="VFNX01000001">
    <property type="protein sequence ID" value="TQK97591.1"/>
    <property type="molecule type" value="Genomic_DNA"/>
</dbReference>
<dbReference type="AlphaFoldDB" id="A0A542UEU2"/>
<feature type="transmembrane region" description="Helical" evidence="1">
    <location>
        <begin position="96"/>
        <end position="116"/>
    </location>
</feature>
<feature type="transmembrane region" description="Helical" evidence="1">
    <location>
        <begin position="153"/>
        <end position="174"/>
    </location>
</feature>
<keyword evidence="3" id="KW-1185">Reference proteome</keyword>
<protein>
    <submittedName>
        <fullName evidence="2">Uncharacterized protein</fullName>
    </submittedName>
</protein>
<comment type="caution">
    <text evidence="2">The sequence shown here is derived from an EMBL/GenBank/DDBJ whole genome shotgun (WGS) entry which is preliminary data.</text>
</comment>
<dbReference type="OrthoDB" id="4248803at2"/>
<proteinExistence type="predicted"/>
<sequence>MYTLASARMPEPESALFDLAWGLGATVIGWVALINPRGILEWIELRRGVGGKVWRSRLIGGVFAVIGPVTLIKGIVHLTASKGWERPALFHRTYGFSPALAAVMIAVMVLIAVHAWRTNAFLQKAWTAGGLPRACAVLATLAALSFTTTTASGYLAAGMLCWTLAAAAVAGLVLTRNRV</sequence>
<feature type="transmembrane region" description="Helical" evidence="1">
    <location>
        <begin position="56"/>
        <end position="76"/>
    </location>
</feature>
<keyword evidence="1" id="KW-0812">Transmembrane</keyword>
<evidence type="ECO:0000313" key="2">
    <source>
        <dbReference type="EMBL" id="TQK97591.1"/>
    </source>
</evidence>
<dbReference type="Proteomes" id="UP000318103">
    <property type="component" value="Unassembled WGS sequence"/>
</dbReference>
<keyword evidence="1" id="KW-1133">Transmembrane helix</keyword>
<reference evidence="2 3" key="1">
    <citation type="submission" date="2019-06" db="EMBL/GenBank/DDBJ databases">
        <title>Sequencing the genomes of 1000 actinobacteria strains.</title>
        <authorList>
            <person name="Klenk H.-P."/>
        </authorList>
    </citation>
    <scope>NUCLEOTIDE SEQUENCE [LARGE SCALE GENOMIC DNA]</scope>
    <source>
        <strain evidence="2 3">DSM 41929</strain>
    </source>
</reference>
<gene>
    <name evidence="2" type="ORF">FB563_2567</name>
</gene>